<proteinExistence type="predicted"/>
<evidence type="ECO:0000313" key="2">
    <source>
        <dbReference type="Proteomes" id="UP000684084"/>
    </source>
</evidence>
<sequence>MHKLKLWKVNVKKKEIKEKNISTEEDIVQELDGKEMEFQELFEEYFQDELNNKNFIVTNIHIIAIIPVTALISTTGFASRSTPESIVEYLLKQKGLKDDFSKPHKLCANLNKLERKGQEESFYEAYKYILDQYFKVQLARDNKLDLNDRIFYPLFALQFASGGGKSYFLDEFASLKNEDLDSFK</sequence>
<accession>A0A915ZQI1</accession>
<dbReference type="Proteomes" id="UP000684084">
    <property type="component" value="Unassembled WGS sequence"/>
</dbReference>
<evidence type="ECO:0000313" key="1">
    <source>
        <dbReference type="EMBL" id="CAB5383244.1"/>
    </source>
</evidence>
<dbReference type="EMBL" id="CAGKOT010000048">
    <property type="protein sequence ID" value="CAB5383244.1"/>
    <property type="molecule type" value="Genomic_DNA"/>
</dbReference>
<dbReference type="VEuPathDB" id="FungiDB:RhiirFUN_025463"/>
<reference evidence="1" key="1">
    <citation type="submission" date="2020-05" db="EMBL/GenBank/DDBJ databases">
        <authorList>
            <person name="Rincon C."/>
            <person name="Sanders R I."/>
            <person name="Robbins C."/>
            <person name="Chaturvedi A."/>
        </authorList>
    </citation>
    <scope>NUCLEOTIDE SEQUENCE</scope>
    <source>
        <strain evidence="1">CHB12</strain>
    </source>
</reference>
<organism evidence="1 2">
    <name type="scientific">Rhizophagus irregularis</name>
    <dbReference type="NCBI Taxonomy" id="588596"/>
    <lineage>
        <taxon>Eukaryota</taxon>
        <taxon>Fungi</taxon>
        <taxon>Fungi incertae sedis</taxon>
        <taxon>Mucoromycota</taxon>
        <taxon>Glomeromycotina</taxon>
        <taxon>Glomeromycetes</taxon>
        <taxon>Glomerales</taxon>
        <taxon>Glomeraceae</taxon>
        <taxon>Rhizophagus</taxon>
    </lineage>
</organism>
<dbReference type="AlphaFoldDB" id="A0A915ZQI1"/>
<protein>
    <submittedName>
        <fullName evidence="1">Uncharacterized protein</fullName>
    </submittedName>
</protein>
<comment type="caution">
    <text evidence="1">The sequence shown here is derived from an EMBL/GenBank/DDBJ whole genome shotgun (WGS) entry which is preliminary data.</text>
</comment>
<name>A0A915ZQI1_9GLOM</name>
<gene>
    <name evidence="1" type="ORF">CHRIB12_LOCUS18328</name>
</gene>
<dbReference type="OrthoDB" id="2381750at2759"/>